<dbReference type="Proteomes" id="UP000836387">
    <property type="component" value="Unassembled WGS sequence"/>
</dbReference>
<protein>
    <submittedName>
        <fullName evidence="1">Uncharacterized protein</fullName>
    </submittedName>
</protein>
<name>A0ACA9U0V3_BIOOC</name>
<comment type="caution">
    <text evidence="1">The sequence shown here is derived from an EMBL/GenBank/DDBJ whole genome shotgun (WGS) entry which is preliminary data.</text>
</comment>
<reference evidence="1" key="1">
    <citation type="submission" date="2020-04" db="EMBL/GenBank/DDBJ databases">
        <authorList>
            <person name="Broberg M."/>
        </authorList>
    </citation>
    <scope>NUCLEOTIDE SEQUENCE</scope>
</reference>
<proteinExistence type="predicted"/>
<accession>A0ACA9U0V3</accession>
<reference evidence="1" key="2">
    <citation type="submission" date="2021-10" db="EMBL/GenBank/DDBJ databases">
        <authorList>
            <person name="Piombo E."/>
        </authorList>
    </citation>
    <scope>NUCLEOTIDE SEQUENCE</scope>
</reference>
<organism evidence="1 2">
    <name type="scientific">Clonostachys rosea f. rosea IK726</name>
    <dbReference type="NCBI Taxonomy" id="1349383"/>
    <lineage>
        <taxon>Eukaryota</taxon>
        <taxon>Fungi</taxon>
        <taxon>Dikarya</taxon>
        <taxon>Ascomycota</taxon>
        <taxon>Pezizomycotina</taxon>
        <taxon>Sordariomycetes</taxon>
        <taxon>Hypocreomycetidae</taxon>
        <taxon>Hypocreales</taxon>
        <taxon>Bionectriaceae</taxon>
        <taxon>Clonostachys</taxon>
    </lineage>
</organism>
<dbReference type="EMBL" id="CADEHS020000010">
    <property type="protein sequence ID" value="CAG9946312.1"/>
    <property type="molecule type" value="Genomic_DNA"/>
</dbReference>
<gene>
    <name evidence="1" type="ORF">CRV2_00005193</name>
</gene>
<keyword evidence="2" id="KW-1185">Reference proteome</keyword>
<evidence type="ECO:0000313" key="1">
    <source>
        <dbReference type="EMBL" id="CAG9946312.1"/>
    </source>
</evidence>
<evidence type="ECO:0000313" key="2">
    <source>
        <dbReference type="Proteomes" id="UP000836387"/>
    </source>
</evidence>
<sequence>MPDPWARCLMVPRQELPTRNTYTFENGPRSDTVVEPRQLLQAAPFLSYISLSQFHRIGIRFSNAIFFLSTRTQNVYNSIRERIASIERLLNLTVGAASRYGDRLPFAMVVAVAAAAAVVVA</sequence>